<sequence>MTPLRRGPRRSSLRVLHRGLRVGFDSQAIGRTVDIEVDGRRLWTATVPLANGHVARVGWPTALGGHLVGSGRITLRDPRSGMALAEGRYSWPTRSGVVGLAELAAAGQVVDKWGKLTSAPSNSLHQRLLEAMTLVLADLDELGYTAAITGGSLLGAVREGRILAHDDDIDLLVYLGEAAPPDVSIASYALERSIRARGQEVIRHSDAHLQVLFPHDAPGAAAHVDLFLGFHDKGVYNQPIAVRGPFEPTSLLPLTEIELEGIRVPSVADAEEWLALCYGKGWRVPDPTFRFQTPAVTRRRFENWFGVYDLNRHFWERHIRLGRSRHWRRDATQLLAATAPGDRVIDLGCGDGTLSEMLADGGRQVIAVDYARSAVEAAGSRNGVVAQRLNLSDRRAVLDFIADELARGGTRHFLLSNVLASLTRETRENVFLLLRALLGAGSVALVTVPVNPSVVYDHHRPDTWHLPLNWLRDEASAHGLYCVADSRSVRVTSSGPRAVATVRLYSTKGAQSVPRGRTR</sequence>
<evidence type="ECO:0000313" key="2">
    <source>
        <dbReference type="Proteomes" id="UP001500506"/>
    </source>
</evidence>
<dbReference type="PANTHER" id="PTHR13627:SF31">
    <property type="entry name" value="RIBITOL 5-PHOSPHATE TRANSFERASE FKRP"/>
    <property type="match status" value="1"/>
</dbReference>
<dbReference type="RefSeq" id="WP_232496778.1">
    <property type="nucleotide sequence ID" value="NZ_BAAANH010000001.1"/>
</dbReference>
<name>A0ABN2K8F4_9MICO</name>
<proteinExistence type="predicted"/>
<dbReference type="InterPro" id="IPR052613">
    <property type="entry name" value="LicD_transferase"/>
</dbReference>
<dbReference type="InterPro" id="IPR029063">
    <property type="entry name" value="SAM-dependent_MTases_sf"/>
</dbReference>
<dbReference type="EMBL" id="BAAANH010000001">
    <property type="protein sequence ID" value="GAA1749419.1"/>
    <property type="molecule type" value="Genomic_DNA"/>
</dbReference>
<accession>A0ABN2K8F4</accession>
<protein>
    <recommendedName>
        <fullName evidence="3">Methyltransferase domain-containing protein</fullName>
    </recommendedName>
</protein>
<dbReference type="Gene3D" id="3.40.50.150">
    <property type="entry name" value="Vaccinia Virus protein VP39"/>
    <property type="match status" value="1"/>
</dbReference>
<dbReference type="SUPFAM" id="SSF53335">
    <property type="entry name" value="S-adenosyl-L-methionine-dependent methyltransferases"/>
    <property type="match status" value="1"/>
</dbReference>
<reference evidence="1 2" key="1">
    <citation type="journal article" date="2019" name="Int. J. Syst. Evol. Microbiol.">
        <title>The Global Catalogue of Microorganisms (GCM) 10K type strain sequencing project: providing services to taxonomists for standard genome sequencing and annotation.</title>
        <authorList>
            <consortium name="The Broad Institute Genomics Platform"/>
            <consortium name="The Broad Institute Genome Sequencing Center for Infectious Disease"/>
            <person name="Wu L."/>
            <person name="Ma J."/>
        </authorList>
    </citation>
    <scope>NUCLEOTIDE SEQUENCE [LARGE SCALE GENOMIC DNA]</scope>
    <source>
        <strain evidence="1 2">JCM 14319</strain>
    </source>
</reference>
<organism evidence="1 2">
    <name type="scientific">Agromyces humatus</name>
    <dbReference type="NCBI Taxonomy" id="279573"/>
    <lineage>
        <taxon>Bacteria</taxon>
        <taxon>Bacillati</taxon>
        <taxon>Actinomycetota</taxon>
        <taxon>Actinomycetes</taxon>
        <taxon>Micrococcales</taxon>
        <taxon>Microbacteriaceae</taxon>
        <taxon>Agromyces</taxon>
    </lineage>
</organism>
<evidence type="ECO:0008006" key="3">
    <source>
        <dbReference type="Google" id="ProtNLM"/>
    </source>
</evidence>
<comment type="caution">
    <text evidence="1">The sequence shown here is derived from an EMBL/GenBank/DDBJ whole genome shotgun (WGS) entry which is preliminary data.</text>
</comment>
<gene>
    <name evidence="1" type="ORF">GCM10009747_03310</name>
</gene>
<keyword evidence="2" id="KW-1185">Reference proteome</keyword>
<evidence type="ECO:0000313" key="1">
    <source>
        <dbReference type="EMBL" id="GAA1749419.1"/>
    </source>
</evidence>
<dbReference type="PANTHER" id="PTHR13627">
    <property type="entry name" value="FUKUTIN RELATED PROTEIN"/>
    <property type="match status" value="1"/>
</dbReference>
<dbReference type="CDD" id="cd02440">
    <property type="entry name" value="AdoMet_MTases"/>
    <property type="match status" value="1"/>
</dbReference>
<dbReference type="Proteomes" id="UP001500506">
    <property type="component" value="Unassembled WGS sequence"/>
</dbReference>